<protein>
    <submittedName>
        <fullName evidence="1">Uncharacterized protein</fullName>
    </submittedName>
</protein>
<sequence length="59" mass="6690">MGLLNKDKTKWKKSIKKRLSVKNISPGGIEKQAKLCHDIIERTKERGCQYGKEKMASAS</sequence>
<dbReference type="RefSeq" id="WP_070559647.1">
    <property type="nucleotide sequence ID" value="NZ_CAJHLJ010000003.1"/>
</dbReference>
<evidence type="ECO:0000313" key="1">
    <source>
        <dbReference type="EMBL" id="MCY3086546.1"/>
    </source>
</evidence>
<keyword evidence="3" id="KW-1185">Reference proteome</keyword>
<gene>
    <name evidence="2" type="ORF">DBT44_0000545</name>
    <name evidence="1" type="ORF">ODY61_00290</name>
</gene>
<accession>A0A9Q4DBE0</accession>
<reference evidence="2" key="3">
    <citation type="submission" date="2024-02" db="EMBL/GenBank/DDBJ databases">
        <authorList>
            <person name="Choi B."/>
        </authorList>
    </citation>
    <scope>NUCLEOTIDE SEQUENCE</scope>
    <source>
        <strain evidence="2">UMB1016</strain>
    </source>
</reference>
<dbReference type="EMBL" id="JAOTMY010000001">
    <property type="protein sequence ID" value="MCY3086546.1"/>
    <property type="molecule type" value="Genomic_DNA"/>
</dbReference>
<evidence type="ECO:0000313" key="4">
    <source>
        <dbReference type="Proteomes" id="UP001069047"/>
    </source>
</evidence>
<proteinExistence type="predicted"/>
<evidence type="ECO:0000313" key="2">
    <source>
        <dbReference type="EMBL" id="WWC54817.1"/>
    </source>
</evidence>
<dbReference type="Proteomes" id="UP000250354">
    <property type="component" value="Chromosome"/>
</dbReference>
<dbReference type="EMBL" id="CP145132">
    <property type="protein sequence ID" value="WWC54817.1"/>
    <property type="molecule type" value="Genomic_DNA"/>
</dbReference>
<organism evidence="1 4">
    <name type="scientific">Aerococcus mictus</name>
    <dbReference type="NCBI Taxonomy" id="2976810"/>
    <lineage>
        <taxon>Bacteria</taxon>
        <taxon>Bacillati</taxon>
        <taxon>Bacillota</taxon>
        <taxon>Bacilli</taxon>
        <taxon>Lactobacillales</taxon>
        <taxon>Aerococcaceae</taxon>
        <taxon>Aerococcus</taxon>
    </lineage>
</organism>
<dbReference type="Proteomes" id="UP001069047">
    <property type="component" value="Unassembled WGS sequence"/>
</dbReference>
<reference evidence="2 3" key="1">
    <citation type="journal article" date="2020" name="J. Bacteriol.">
        <title>Aerococcus urinae Isolated from Women with Lower Urinary Tract Symptoms: In Vitro Aggregation and Genome Analysis.</title>
        <authorList>
            <person name="Hilt E.E."/>
            <person name="Putonti C."/>
            <person name="Thomas-White K."/>
            <person name="Lewis A.L."/>
            <person name="Visick K.L."/>
            <person name="Gilbert N.M."/>
            <person name="Wolfe A.J."/>
        </authorList>
    </citation>
    <scope>NUCLEOTIDE SEQUENCE [LARGE SCALE GENOMIC DNA]</scope>
    <source>
        <strain evidence="2 3">UMB1016</strain>
    </source>
</reference>
<reference evidence="1" key="2">
    <citation type="submission" date="2022-09" db="EMBL/GenBank/DDBJ databases">
        <title>Aerococcus urinae taxonomy study.</title>
        <authorList>
            <person name="Christensen J."/>
            <person name="Senneby E."/>
        </authorList>
    </citation>
    <scope>NUCLEOTIDE SEQUENCE</scope>
    <source>
        <strain evidence="1">LUND-41-B12</strain>
    </source>
</reference>
<dbReference type="AlphaFoldDB" id="A0A9Q4DBE0"/>
<name>A0A9Q4DBE0_9LACT</name>
<dbReference type="GeneID" id="86857499"/>
<evidence type="ECO:0000313" key="3">
    <source>
        <dbReference type="Proteomes" id="UP000250354"/>
    </source>
</evidence>